<sequence>MWPSWTESIQKRVCRYLLQRYLGQYFQEKLTLDQLNVDVLNGTGNVNDVVLDSQALNQLAEQHTIPLEFIEGHLDTISVSIPWKAIMHDSCEIEVTGLNVTIQPKKRIENGSSMLDSMWTSMASSMQLAEECLKSEDVGDEPDFSNQEPLSGLEHCAQTIDAILSRVKMCFRDTIIRVEKCRSGSDVGVAMELHIKLWRYCDESSNDADDRSSMDTAFLHKQIIIEGMTLYTDLLKINPFSANSEDSNYRSTDEDLHEKSTPDNLIMIAKIAGRHEIKLSVKKDDSIGGPQVMADCSFGSLIGFLSPVQFHIILELVKEFVNPEPSLVDEQIRRKSYKEKPMDTFDFKRIEEELQEGLKPGFIGFTGLNHQRGWSSPAFADDSDDEFLPLRHNGGCMYQSNSSTNFMNASMMTSMNISMQQSMTESFASSTTKTVQGHPSSIRGMVTSEQATTQTTKISITFASLAVVLLHEDIITLSSAEAALPSSVSEMREVAGNFFRHLGLFGASVKGKKDVHDVRTKLNEACTRNHHRVIVAPFKLEGIVNLVDLVSIFSGYMAIGYCEIIESLRDSKPLTGTPTPECIEVLVFPTSFEQEITQSARIEFKNKSYKGASKTALKFLLSECQTEVDVSICDRINSLINSRLAAYTESHVDQLRLECEPVQQKRSKSLVSIKMACPKFSLNFRFPIPDLRPVDDISRNPYWRRNLRNDSLVLEMKELTFSTVINSLVDELEIETQCHEARIYYKKTQMDPPMLFATALSDDPEIDADSLRTQGLDWPRLAISIYPKKCSTSVGEADFVDDGEALGSFFVTKDKGSSPFSSRRVIHETITVETDQINSSEESVIPGDRIEMIEFIEETSKSTIFKVVLDLRSVEVTFPSKHFFEELYNRVSTDILLWEPSAPSSCTPSSPNRQFQGFKRPQLNAFTMCKSELNYDSESESEEELATPAINSLKPRSGSFKKKTTYGQSEVTMNITVKKAVCSMFTPLQDTTGNIVPGQRGQFAIKIEDGNFFMVSGFKGNPTLGYLCFHSEKGTLYHCDFDRGENHIPSFVPSLLKTIYPSEHGVFSSLSNGSAGEYQDLLSVAVKIERDSTTNVKNFKVALGIKGATLHHRLTLPNRSWFTQLTDFFDVLDTPVMGYTPSSVITELHLHLWECAIDYRPLYLPFRCFLTMENFSISSNIAALTSTSVIRFISEDASLFLGTKIGSTDLKNDYVCVMDMDLFELSLRLCGNRNVPVPRLDLSASNNVLHIRTCSDSFKALTEVLTYFVSDGDLVDPSSQNQSDEDRLPMNPIKECSSEPALINTEEISDRDRRMSVSQTEHLHDLVADAMEDTASPDEPNFMHSIKTVKQFHHKRPTKQSFEIHYTPSSRDDDGSRESCNATPLPDEPIMETTSGLPVDIPISDEDDEEEFCILENDPGVGIVPKTGEPEARMLIDEPIRLVENHFSVPVGRMDILKAPKHYPNPIMKYSVHEMSIVWHLYGGEDFESTVAPKRHRVADDKEFSETVTSDRKKDDTTFHNDHSEVDIAVDALNPGVVFSKTKAFENAWEAYESPKPPRKQHGESSNSWRNKGGLRRKHDTLVELHLNKIKFQHEIYPESTEQASRLVVVINNIEIRDRLVSSPFNKMLYLYTSPTRPRQSHANMIVLKAVHLRPDPQLSSIEECCLKISLLPIRLNIDQDSVLFLYQFFAEQIGRSESDVEEDSATSSNKPPSHTPSVESLPVMTINVHENEMSVPNEEEYQANLLMFGDEHGAFDDSESTCSKDPSIDSSKPATPVYFRQVIFSPDVPIRLDYQGKRVDMTHGPIAGLLMGLAQLNCSEIRLKRINHRYGILGMDKLALFLMNEWAADIKKNQLPSLLGGVGPMYSFVQLFQGVRDLFWLPIEQYQKDGRIAKGIQRGANAFSTSAALAALELTNRFVKIIQGAAEITYDMVSPGPSVQQKRRHSSKKKKRYTQPGDIREGVTNAYNVVKEGLGDTAHTIVQVASIEHEQKGMSGAVGGVLRQIPPTVVRPIILMAEATTNVIDGFRSQLEPEFKKEAEEKWKES</sequence>
<keyword evidence="9" id="KW-0472">Membrane</keyword>
<dbReference type="Pfam" id="PF13329">
    <property type="entry name" value="ATG2_CAD"/>
    <property type="match status" value="2"/>
</dbReference>
<keyword evidence="8" id="KW-0445">Lipid transport</keyword>
<protein>
    <recommendedName>
        <fullName evidence="4">Autophagy-related protein 2</fullName>
    </recommendedName>
</protein>
<dbReference type="EMBL" id="CAXLJM020000046">
    <property type="protein sequence ID" value="CAL8111004.1"/>
    <property type="molecule type" value="Genomic_DNA"/>
</dbReference>
<dbReference type="PANTHER" id="PTHR13190">
    <property type="entry name" value="AUTOPHAGY-RELATED 2, ISOFORM A"/>
    <property type="match status" value="1"/>
</dbReference>
<dbReference type="PANTHER" id="PTHR13190:SF1">
    <property type="entry name" value="AUTOPHAGY-RELATED 2, ISOFORM A"/>
    <property type="match status" value="1"/>
</dbReference>
<evidence type="ECO:0000256" key="2">
    <source>
        <dbReference type="ARBA" id="ARBA00004623"/>
    </source>
</evidence>
<evidence type="ECO:0000256" key="3">
    <source>
        <dbReference type="ARBA" id="ARBA00009714"/>
    </source>
</evidence>
<evidence type="ECO:0000256" key="1">
    <source>
        <dbReference type="ARBA" id="ARBA00004406"/>
    </source>
</evidence>
<comment type="caution">
    <text evidence="13">The sequence shown here is derived from an EMBL/GenBank/DDBJ whole genome shotgun (WGS) entry which is preliminary data.</text>
</comment>
<organism evidence="13 14">
    <name type="scientific">Orchesella dallaii</name>
    <dbReference type="NCBI Taxonomy" id="48710"/>
    <lineage>
        <taxon>Eukaryota</taxon>
        <taxon>Metazoa</taxon>
        <taxon>Ecdysozoa</taxon>
        <taxon>Arthropoda</taxon>
        <taxon>Hexapoda</taxon>
        <taxon>Collembola</taxon>
        <taxon>Entomobryomorpha</taxon>
        <taxon>Entomobryoidea</taxon>
        <taxon>Orchesellidae</taxon>
        <taxon>Orchesellinae</taxon>
        <taxon>Orchesella</taxon>
    </lineage>
</organism>
<feature type="region of interest" description="Disordered" evidence="12">
    <location>
        <begin position="1354"/>
        <end position="1395"/>
    </location>
</feature>
<name>A0ABP1QUN3_9HEXA</name>
<comment type="catalytic activity">
    <reaction evidence="10">
        <text>a 1,2-diacyl-sn-glycero-3-phospho-L-serine(in) = a 1,2-diacyl-sn-glycero-3-phospho-L-serine(out)</text>
        <dbReference type="Rhea" id="RHEA:38663"/>
        <dbReference type="ChEBI" id="CHEBI:57262"/>
    </reaction>
</comment>
<keyword evidence="5" id="KW-0813">Transport</keyword>
<evidence type="ECO:0000256" key="6">
    <source>
        <dbReference type="ARBA" id="ARBA00022824"/>
    </source>
</evidence>
<evidence type="ECO:0000256" key="12">
    <source>
        <dbReference type="SAM" id="MobiDB-lite"/>
    </source>
</evidence>
<feature type="compositionally biased region" description="Polar residues" evidence="12">
    <location>
        <begin position="1706"/>
        <end position="1719"/>
    </location>
</feature>
<evidence type="ECO:0000256" key="5">
    <source>
        <dbReference type="ARBA" id="ARBA00022448"/>
    </source>
</evidence>
<keyword evidence="6" id="KW-0256">Endoplasmic reticulum</keyword>
<dbReference type="Proteomes" id="UP001642540">
    <property type="component" value="Unassembled WGS sequence"/>
</dbReference>
<comment type="similarity">
    <text evidence="3">Belongs to the ATG2 family.</text>
</comment>
<comment type="catalytic activity">
    <reaction evidence="11">
        <text>a 1,2-diacyl-sn-glycero-3-phosphoethanolamine(in) = a 1,2-diacyl-sn-glycero-3-phosphoethanolamine(out)</text>
        <dbReference type="Rhea" id="RHEA:38895"/>
        <dbReference type="ChEBI" id="CHEBI:64612"/>
    </reaction>
</comment>
<evidence type="ECO:0000256" key="10">
    <source>
        <dbReference type="ARBA" id="ARBA00024479"/>
    </source>
</evidence>
<keyword evidence="14" id="KW-1185">Reference proteome</keyword>
<feature type="region of interest" description="Disordered" evidence="12">
    <location>
        <begin position="1936"/>
        <end position="1956"/>
    </location>
</feature>
<evidence type="ECO:0000256" key="7">
    <source>
        <dbReference type="ARBA" id="ARBA00023006"/>
    </source>
</evidence>
<evidence type="ECO:0000313" key="13">
    <source>
        <dbReference type="EMBL" id="CAL8111004.1"/>
    </source>
</evidence>
<dbReference type="InterPro" id="IPR026849">
    <property type="entry name" value="ATG2"/>
</dbReference>
<evidence type="ECO:0000256" key="11">
    <source>
        <dbReference type="ARBA" id="ARBA00024615"/>
    </source>
</evidence>
<feature type="compositionally biased region" description="Basic residues" evidence="12">
    <location>
        <begin position="1942"/>
        <end position="1954"/>
    </location>
</feature>
<accession>A0ABP1QUN3</accession>
<evidence type="ECO:0000256" key="8">
    <source>
        <dbReference type="ARBA" id="ARBA00023055"/>
    </source>
</evidence>
<feature type="region of interest" description="Disordered" evidence="12">
    <location>
        <begin position="1551"/>
        <end position="1573"/>
    </location>
</feature>
<reference evidence="13 14" key="1">
    <citation type="submission" date="2024-08" db="EMBL/GenBank/DDBJ databases">
        <authorList>
            <person name="Cucini C."/>
            <person name="Frati F."/>
        </authorList>
    </citation>
    <scope>NUCLEOTIDE SEQUENCE [LARGE SCALE GENOMIC DNA]</scope>
</reference>
<gene>
    <name evidence="13" type="ORF">ODALV1_LOCUS14635</name>
</gene>
<evidence type="ECO:0000256" key="4">
    <source>
        <dbReference type="ARBA" id="ARBA00018070"/>
    </source>
</evidence>
<keyword evidence="7" id="KW-0072">Autophagy</keyword>
<feature type="region of interest" description="Disordered" evidence="12">
    <location>
        <begin position="1700"/>
        <end position="1721"/>
    </location>
</feature>
<proteinExistence type="inferred from homology"/>
<comment type="subcellular location">
    <subcellularLocation>
        <location evidence="1">Endoplasmic reticulum membrane</location>
        <topology evidence="1">Peripheral membrane protein</topology>
    </subcellularLocation>
    <subcellularLocation>
        <location evidence="2">Preautophagosomal structure membrane</location>
        <topology evidence="2">Peripheral membrane protein</topology>
    </subcellularLocation>
</comment>
<evidence type="ECO:0000313" key="14">
    <source>
        <dbReference type="Proteomes" id="UP001642540"/>
    </source>
</evidence>
<evidence type="ECO:0000256" key="9">
    <source>
        <dbReference type="ARBA" id="ARBA00023136"/>
    </source>
</evidence>